<organism evidence="1 2">
    <name type="scientific">Tenebrio molitor</name>
    <name type="common">Yellow mealworm beetle</name>
    <dbReference type="NCBI Taxonomy" id="7067"/>
    <lineage>
        <taxon>Eukaryota</taxon>
        <taxon>Metazoa</taxon>
        <taxon>Ecdysozoa</taxon>
        <taxon>Arthropoda</taxon>
        <taxon>Hexapoda</taxon>
        <taxon>Insecta</taxon>
        <taxon>Pterygota</taxon>
        <taxon>Neoptera</taxon>
        <taxon>Endopterygota</taxon>
        <taxon>Coleoptera</taxon>
        <taxon>Polyphaga</taxon>
        <taxon>Cucujiformia</taxon>
        <taxon>Tenebrionidae</taxon>
        <taxon>Tenebrio</taxon>
    </lineage>
</organism>
<keyword evidence="2" id="KW-1185">Reference proteome</keyword>
<dbReference type="Proteomes" id="UP000719412">
    <property type="component" value="Unassembled WGS sequence"/>
</dbReference>
<dbReference type="AlphaFoldDB" id="A0A8J6HFG6"/>
<comment type="caution">
    <text evidence="1">The sequence shown here is derived from an EMBL/GenBank/DDBJ whole genome shotgun (WGS) entry which is preliminary data.</text>
</comment>
<reference evidence="1" key="1">
    <citation type="journal article" date="2020" name="J Insects Food Feed">
        <title>The yellow mealworm (Tenebrio molitor) genome: a resource for the emerging insects as food and feed industry.</title>
        <authorList>
            <person name="Eriksson T."/>
            <person name="Andere A."/>
            <person name="Kelstrup H."/>
            <person name="Emery V."/>
            <person name="Picard C."/>
        </authorList>
    </citation>
    <scope>NUCLEOTIDE SEQUENCE</scope>
    <source>
        <strain evidence="1">Stoneville</strain>
        <tissue evidence="1">Whole head</tissue>
    </source>
</reference>
<accession>A0A8J6HFG6</accession>
<name>A0A8J6HFG6_TENMO</name>
<protein>
    <submittedName>
        <fullName evidence="1">Uncharacterized protein</fullName>
    </submittedName>
</protein>
<evidence type="ECO:0000313" key="1">
    <source>
        <dbReference type="EMBL" id="KAH0813694.1"/>
    </source>
</evidence>
<sequence>MSRASESAERLKQNRDANVVTVPSIVAKRLARHFTFGRGFPTPSHRGMSHITDKANAGSVPLSTYHLPSSPILTVRIANLPVSLAENALENLSSPRSSSGGNERCKYNVLYNITPNIFALSIFMEFQEAQESKRVLWKTPLLSLASRSCVYMSVVIR</sequence>
<proteinExistence type="predicted"/>
<dbReference type="EMBL" id="JABDTM020025033">
    <property type="protein sequence ID" value="KAH0813694.1"/>
    <property type="molecule type" value="Genomic_DNA"/>
</dbReference>
<evidence type="ECO:0000313" key="2">
    <source>
        <dbReference type="Proteomes" id="UP000719412"/>
    </source>
</evidence>
<gene>
    <name evidence="1" type="ORF">GEV33_009096</name>
</gene>
<reference evidence="1" key="2">
    <citation type="submission" date="2021-08" db="EMBL/GenBank/DDBJ databases">
        <authorList>
            <person name="Eriksson T."/>
        </authorList>
    </citation>
    <scope>NUCLEOTIDE SEQUENCE</scope>
    <source>
        <strain evidence="1">Stoneville</strain>
        <tissue evidence="1">Whole head</tissue>
    </source>
</reference>